<name>A0A3A1UWV9_9BACL</name>
<evidence type="ECO:0000256" key="1">
    <source>
        <dbReference type="ARBA" id="ARBA00022737"/>
    </source>
</evidence>
<evidence type="ECO:0000256" key="5">
    <source>
        <dbReference type="SAM" id="Phobius"/>
    </source>
</evidence>
<feature type="domain" description="FtsK" evidence="6">
    <location>
        <begin position="832"/>
        <end position="1017"/>
    </location>
</feature>
<dbReference type="SMART" id="SM00382">
    <property type="entry name" value="AAA"/>
    <property type="match status" value="3"/>
</dbReference>
<feature type="binding site" evidence="4">
    <location>
        <begin position="851"/>
        <end position="858"/>
    </location>
    <ligand>
        <name>ATP</name>
        <dbReference type="ChEBI" id="CHEBI:30616"/>
    </ligand>
</feature>
<dbReference type="GO" id="GO:0016020">
    <property type="term" value="C:membrane"/>
    <property type="evidence" value="ECO:0007669"/>
    <property type="project" value="UniProtKB-SubCell"/>
</dbReference>
<keyword evidence="5" id="KW-0812">Transmembrane</keyword>
<dbReference type="SUPFAM" id="SSF52540">
    <property type="entry name" value="P-loop containing nucleoside triphosphate hydrolases"/>
    <property type="match status" value="3"/>
</dbReference>
<evidence type="ECO:0000256" key="4">
    <source>
        <dbReference type="PROSITE-ProRule" id="PRU00289"/>
    </source>
</evidence>
<keyword evidence="5" id="KW-0472">Membrane</keyword>
<protein>
    <submittedName>
        <fullName evidence="7">Type VII secretion protein EssC</fullName>
    </submittedName>
</protein>
<evidence type="ECO:0000259" key="6">
    <source>
        <dbReference type="PROSITE" id="PS50901"/>
    </source>
</evidence>
<accession>A0A3A1UWV9</accession>
<dbReference type="Gene3D" id="3.40.50.300">
    <property type="entry name" value="P-loop containing nucleotide triphosphate hydrolases"/>
    <property type="match status" value="3"/>
</dbReference>
<keyword evidence="2 4" id="KW-0547">Nucleotide-binding</keyword>
<feature type="domain" description="FtsK" evidence="6">
    <location>
        <begin position="486"/>
        <end position="682"/>
    </location>
</feature>
<keyword evidence="3 4" id="KW-0067">ATP-binding</keyword>
<proteinExistence type="predicted"/>
<dbReference type="Proteomes" id="UP000266482">
    <property type="component" value="Unassembled WGS sequence"/>
</dbReference>
<keyword evidence="5" id="KW-1133">Transmembrane helix</keyword>
<dbReference type="Pfam" id="PF01580">
    <property type="entry name" value="FtsK_SpoIIIE"/>
    <property type="match status" value="2"/>
</dbReference>
<dbReference type="InterPro" id="IPR050206">
    <property type="entry name" value="FtsK/SpoIIIE/SftA"/>
</dbReference>
<keyword evidence="8" id="KW-1185">Reference proteome</keyword>
<dbReference type="InterPro" id="IPR027417">
    <property type="entry name" value="P-loop_NTPase"/>
</dbReference>
<dbReference type="GO" id="GO:0003677">
    <property type="term" value="F:DNA binding"/>
    <property type="evidence" value="ECO:0007669"/>
    <property type="project" value="InterPro"/>
</dbReference>
<evidence type="ECO:0000256" key="3">
    <source>
        <dbReference type="ARBA" id="ARBA00022840"/>
    </source>
</evidence>
<evidence type="ECO:0000256" key="2">
    <source>
        <dbReference type="ARBA" id="ARBA00022741"/>
    </source>
</evidence>
<evidence type="ECO:0000313" key="8">
    <source>
        <dbReference type="Proteomes" id="UP000266482"/>
    </source>
</evidence>
<organism evidence="7 8">
    <name type="scientific">Paenibacillus nanensis</name>
    <dbReference type="NCBI Taxonomy" id="393251"/>
    <lineage>
        <taxon>Bacteria</taxon>
        <taxon>Bacillati</taxon>
        <taxon>Bacillota</taxon>
        <taxon>Bacilli</taxon>
        <taxon>Bacillales</taxon>
        <taxon>Paenibacillaceae</taxon>
        <taxon>Paenibacillus</taxon>
    </lineage>
</organism>
<dbReference type="PROSITE" id="PS50901">
    <property type="entry name" value="FTSK"/>
    <property type="match status" value="2"/>
</dbReference>
<reference evidence="7 8" key="1">
    <citation type="submission" date="2018-09" db="EMBL/GenBank/DDBJ databases">
        <title>Paenibacillus aracenensis nov. sp. isolated from a cave in southern Spain.</title>
        <authorList>
            <person name="Jurado V."/>
            <person name="Gutierrez-Patricio S."/>
            <person name="Gonzalez-Pimentel J.L."/>
            <person name="Miller A.Z."/>
            <person name="Laiz L."/>
            <person name="Saiz-Jimenez C."/>
        </authorList>
    </citation>
    <scope>NUCLEOTIDE SEQUENCE [LARGE SCALE GENOMIC DNA]</scope>
    <source>
        <strain evidence="7 8">DSM 22867</strain>
    </source>
</reference>
<evidence type="ECO:0000313" key="7">
    <source>
        <dbReference type="EMBL" id="RIX50813.1"/>
    </source>
</evidence>
<dbReference type="GO" id="GO:0005524">
    <property type="term" value="F:ATP binding"/>
    <property type="evidence" value="ECO:0007669"/>
    <property type="project" value="UniProtKB-UniRule"/>
</dbReference>
<feature type="binding site" evidence="4">
    <location>
        <begin position="506"/>
        <end position="513"/>
    </location>
    <ligand>
        <name>ATP</name>
        <dbReference type="ChEBI" id="CHEBI:30616"/>
    </ligand>
</feature>
<gene>
    <name evidence="7" type="primary">essC</name>
    <name evidence="7" type="ORF">D3P08_19140</name>
</gene>
<dbReference type="NCBIfam" id="TIGR03928">
    <property type="entry name" value="T7_EssCb_Firm"/>
    <property type="match status" value="1"/>
</dbReference>
<comment type="caution">
    <text evidence="7">The sequence shown here is derived from an EMBL/GenBank/DDBJ whole genome shotgun (WGS) entry which is preliminary data.</text>
</comment>
<keyword evidence="1" id="KW-0677">Repeat</keyword>
<dbReference type="CDD" id="cd01127">
    <property type="entry name" value="TrwB_TraG_TraD_VirD4"/>
    <property type="match status" value="1"/>
</dbReference>
<feature type="transmembrane region" description="Helical" evidence="5">
    <location>
        <begin position="72"/>
        <end position="92"/>
    </location>
</feature>
<dbReference type="OrthoDB" id="9807790at2"/>
<dbReference type="InterPro" id="IPR003593">
    <property type="entry name" value="AAA+_ATPase"/>
</dbReference>
<dbReference type="EMBL" id="QXQA01000013">
    <property type="protein sequence ID" value="RIX50813.1"/>
    <property type="molecule type" value="Genomic_DNA"/>
</dbReference>
<dbReference type="InterPro" id="IPR023839">
    <property type="entry name" value="Firmicutes_EssC_C"/>
</dbReference>
<dbReference type="PANTHER" id="PTHR22683:SF1">
    <property type="entry name" value="TYPE VII SECRETION SYSTEM PROTEIN ESSC"/>
    <property type="match status" value="1"/>
</dbReference>
<dbReference type="PANTHER" id="PTHR22683">
    <property type="entry name" value="SPORULATION PROTEIN RELATED"/>
    <property type="match status" value="1"/>
</dbReference>
<dbReference type="InterPro" id="IPR002543">
    <property type="entry name" value="FtsK_dom"/>
</dbReference>
<sequence>MSCILQGTPSITVTTGSGTDCRSPEGKRQESFCEVLTLLNTNFSRQPRFLPDFPVGEVEVPGPPSMNEKPEIGWFGILVTPIVMLVITIFIAMTMGSLWVIISIAMTTLTLIGSLVTAASQIKKYKKKKKEREEKYLQFIADTRSELAIAREQQTKAMNEMYPNPAECVQRIARTDNKLWEKTPSHRDFLSLRLGLGSAPLEMRINYTKQAIILESDPLLMEPQRLALEFEKIPQVPITLNLVDAEICGIAGESDRTAELLELLLLQIVTHHGYDDVRVVLLASEENVGRWSWTRFLPHLWDDGFGMRFLLCGKAMAHQSLSALYDMLKEREMRARGGAALPHYVFIVEDPALLENEHISKYLYNGSAQLGVSTVFVSQHKSYLPMNCNVVVNLQGKSGEKADRRSGEKTAFTPDTAQLKDLEEAARRLAPLRIKSASASFALPSSITLLDSLQAKRTEEVDVLSQWRRNKTYMGMSVPIGAKAGGELFYLDMHETGFGPHGLVAGTTGSGKSELLQSIVISQAIHYHPHDVVFVLIDYKGGGMADVFKGMPHLVGTITNLDGNQTTRALLSIKSELMRRQRVFSQYGVNNIDKYQKLYYNKREPGMPAVPHLIMIADEFAELKQDQPDFMKELVSAARVGRSLGVHLILATQKPAGVVDDQIWSNSKFKICLKVQDEADSKDVIKRPDAALIKEPGRAYIQVGNDEVFELFQSTFSGAGYDPDGEMRKAANKPKRVYKLALNGGHQQVYPLFEEKIRGDDTTSQLSAMVEHIRKSAENANIAPLPGPWLPPLPESLQLNELYPDWTLNGGRPYREALFSVPVGVADDPRSQRQFALEIDFANEGNLFVYGASGTGKTNLMKTLCLSAALAYSPREVHMYVLDFGGGGLKTLQQLPHVGGVVTLEQEERLEQFLLFMFRMIEERKALFEQAGSEGFHDYRRSGRELPAILILVDNYFALSETYEDADTRMILLAREGNKYGIYMTANATNATLVRYKLSVNFKQAISFQLTDKSEYDGIVGRTEGLVPTKLAGRGLVRGNPPLEFQTALPDWKGWTSEQLLAKAAGGDSAEAAPIPMMPAELDISRIQTVDDKLVIGLAHTDLQPVAVDTRTASAVMIAGDAGSGKSTLLVSWIQMLKRKHAGLKVYALDSSGMGLFPIMHEPYVTDLAQIEDLYEFAAEIKDILAERKNQLLACRNSGGDTAGLMRSWEPIVFAFDALSEFTDNDMYALHEIIERIVKQERGLNVLVLAADNTSAMGSNWSSLGKAVREEQTGVLLGRLKDQSLYNVNVPYGTQERIGEMGDGYYIVKNKYTALRCGIVHENELALV</sequence>
<feature type="transmembrane region" description="Helical" evidence="5">
    <location>
        <begin position="98"/>
        <end position="122"/>
    </location>
</feature>